<gene>
    <name evidence="2" type="ORF">SCHPADRAFT_898187</name>
</gene>
<feature type="region of interest" description="Disordered" evidence="1">
    <location>
        <begin position="92"/>
        <end position="121"/>
    </location>
</feature>
<evidence type="ECO:0000256" key="1">
    <source>
        <dbReference type="SAM" id="MobiDB-lite"/>
    </source>
</evidence>
<reference evidence="2 3" key="1">
    <citation type="submission" date="2015-04" db="EMBL/GenBank/DDBJ databases">
        <title>Complete genome sequence of Schizopora paradoxa KUC8140, a cosmopolitan wood degrader in East Asia.</title>
        <authorList>
            <consortium name="DOE Joint Genome Institute"/>
            <person name="Min B."/>
            <person name="Park H."/>
            <person name="Jang Y."/>
            <person name="Kim J.-J."/>
            <person name="Kim K.H."/>
            <person name="Pangilinan J."/>
            <person name="Lipzen A."/>
            <person name="Riley R."/>
            <person name="Grigoriev I.V."/>
            <person name="Spatafora J.W."/>
            <person name="Choi I.-G."/>
        </authorList>
    </citation>
    <scope>NUCLEOTIDE SEQUENCE [LARGE SCALE GENOMIC DNA]</scope>
    <source>
        <strain evidence="2 3">KUC8140</strain>
    </source>
</reference>
<accession>A0A0H2S751</accession>
<dbReference type="InParanoid" id="A0A0H2S751"/>
<feature type="region of interest" description="Disordered" evidence="1">
    <location>
        <begin position="1"/>
        <end position="23"/>
    </location>
</feature>
<feature type="compositionally biased region" description="Basic and acidic residues" evidence="1">
    <location>
        <begin position="97"/>
        <end position="121"/>
    </location>
</feature>
<name>A0A0H2S751_9AGAM</name>
<proteinExistence type="predicted"/>
<feature type="compositionally biased region" description="Low complexity" evidence="1">
    <location>
        <begin position="1"/>
        <end position="11"/>
    </location>
</feature>
<organism evidence="2 3">
    <name type="scientific">Schizopora paradoxa</name>
    <dbReference type="NCBI Taxonomy" id="27342"/>
    <lineage>
        <taxon>Eukaryota</taxon>
        <taxon>Fungi</taxon>
        <taxon>Dikarya</taxon>
        <taxon>Basidiomycota</taxon>
        <taxon>Agaricomycotina</taxon>
        <taxon>Agaricomycetes</taxon>
        <taxon>Hymenochaetales</taxon>
        <taxon>Schizoporaceae</taxon>
        <taxon>Schizopora</taxon>
    </lineage>
</organism>
<dbReference type="OrthoDB" id="2595043at2759"/>
<sequence length="121" mass="12910">MSSNTSTSTSNGTVQSDTLTINGKGLPSAAELEVLASFLRADVPDTENADVNLEEFMRRLDGVDDAAIEIEGRLDVLLEQLDGMVEGLEASHACSQRVEDVSSKEPPPENSSKKDNGTQSQ</sequence>
<keyword evidence="3" id="KW-1185">Reference proteome</keyword>
<dbReference type="Proteomes" id="UP000053477">
    <property type="component" value="Unassembled WGS sequence"/>
</dbReference>
<evidence type="ECO:0000313" key="2">
    <source>
        <dbReference type="EMBL" id="KLO20135.1"/>
    </source>
</evidence>
<evidence type="ECO:0000313" key="3">
    <source>
        <dbReference type="Proteomes" id="UP000053477"/>
    </source>
</evidence>
<dbReference type="EMBL" id="KQ085883">
    <property type="protein sequence ID" value="KLO20135.1"/>
    <property type="molecule type" value="Genomic_DNA"/>
</dbReference>
<dbReference type="AlphaFoldDB" id="A0A0H2S751"/>
<feature type="compositionally biased region" description="Polar residues" evidence="1">
    <location>
        <begin position="12"/>
        <end position="21"/>
    </location>
</feature>
<protein>
    <submittedName>
        <fullName evidence="2">Uncharacterized protein</fullName>
    </submittedName>
</protein>